<proteinExistence type="inferred from homology"/>
<organism evidence="3 4">
    <name type="scientific">Terrimesophilobacter mesophilus</name>
    <dbReference type="NCBI Taxonomy" id="433647"/>
    <lineage>
        <taxon>Bacteria</taxon>
        <taxon>Bacillati</taxon>
        <taxon>Actinomycetota</taxon>
        <taxon>Actinomycetes</taxon>
        <taxon>Micrococcales</taxon>
        <taxon>Microbacteriaceae</taxon>
        <taxon>Terrimesophilobacter</taxon>
    </lineage>
</organism>
<keyword evidence="3" id="KW-0378">Hydrolase</keyword>
<gene>
    <name evidence="3" type="ORF">E3N84_00770</name>
</gene>
<dbReference type="InterPro" id="IPR002711">
    <property type="entry name" value="HNH"/>
</dbReference>
<comment type="caution">
    <text evidence="3">The sequence shown here is derived from an EMBL/GenBank/DDBJ whole genome shotgun (WGS) entry which is preliminary data.</text>
</comment>
<dbReference type="Pfam" id="PF02720">
    <property type="entry name" value="DUF222"/>
    <property type="match status" value="1"/>
</dbReference>
<dbReference type="GO" id="GO:0003676">
    <property type="term" value="F:nucleic acid binding"/>
    <property type="evidence" value="ECO:0007669"/>
    <property type="project" value="InterPro"/>
</dbReference>
<dbReference type="GO" id="GO:0008270">
    <property type="term" value="F:zinc ion binding"/>
    <property type="evidence" value="ECO:0007669"/>
    <property type="project" value="InterPro"/>
</dbReference>
<accession>A0A4V3I9A4</accession>
<keyword evidence="4" id="KW-1185">Reference proteome</keyword>
<dbReference type="SMART" id="SM00507">
    <property type="entry name" value="HNHc"/>
    <property type="match status" value="1"/>
</dbReference>
<comment type="similarity">
    <text evidence="1">Belongs to the Rv1128c/1148c/1588c/1702c/1945/3466 family.</text>
</comment>
<dbReference type="Proteomes" id="UP000298488">
    <property type="component" value="Unassembled WGS sequence"/>
</dbReference>
<keyword evidence="3" id="KW-0540">Nuclease</keyword>
<evidence type="ECO:0000313" key="3">
    <source>
        <dbReference type="EMBL" id="TFB78738.1"/>
    </source>
</evidence>
<dbReference type="InterPro" id="IPR003870">
    <property type="entry name" value="DUF222"/>
</dbReference>
<dbReference type="Gene3D" id="1.10.30.50">
    <property type="match status" value="1"/>
</dbReference>
<evidence type="ECO:0000313" key="4">
    <source>
        <dbReference type="Proteomes" id="UP000298488"/>
    </source>
</evidence>
<name>A0A4V3I9A4_9MICO</name>
<dbReference type="EMBL" id="SOFI01000003">
    <property type="protein sequence ID" value="TFB78738.1"/>
    <property type="molecule type" value="Genomic_DNA"/>
</dbReference>
<protein>
    <submittedName>
        <fullName evidence="3">HNH endonuclease</fullName>
    </submittedName>
</protein>
<evidence type="ECO:0000259" key="2">
    <source>
        <dbReference type="SMART" id="SM00507"/>
    </source>
</evidence>
<dbReference type="CDD" id="cd00085">
    <property type="entry name" value="HNHc"/>
    <property type="match status" value="1"/>
</dbReference>
<feature type="domain" description="HNH nuclease" evidence="2">
    <location>
        <begin position="348"/>
        <end position="400"/>
    </location>
</feature>
<dbReference type="Pfam" id="PF01844">
    <property type="entry name" value="HNH"/>
    <property type="match status" value="1"/>
</dbReference>
<dbReference type="AlphaFoldDB" id="A0A4V3I9A4"/>
<keyword evidence="3" id="KW-0255">Endonuclease</keyword>
<evidence type="ECO:0000256" key="1">
    <source>
        <dbReference type="ARBA" id="ARBA00023450"/>
    </source>
</evidence>
<dbReference type="GO" id="GO:0004519">
    <property type="term" value="F:endonuclease activity"/>
    <property type="evidence" value="ECO:0007669"/>
    <property type="project" value="UniProtKB-KW"/>
</dbReference>
<sequence>MLEQTSYESVSIPIDPQAADVDLVFELMVAELSGINPFRESLDRLGAIERARSALFAEEALELMGMVRMAVAEAGPRADVDLVVRSVTAEIAVARHLSDRTMQSRVSEAWRLVEDFPFTLHALEGGRVSVAHARVLMAEGMTIQDPQRRVDYESAVLERVDSVTPGRLRRLARAAASSIAEVSCEDRHAKAMEDRSVSCTERDNGMSEIVAVIPTILAAGIVDRLTQLGKAVKAARIADPHTPDTSPVDARTLDQLRADLFCDLLLTAEPSGHPHAAVDAIRAEVAILIPALTLLGESDEPATILGRGPIGLDDALRMAANAPSLVRVITDPVTDMVLATDNYRTTKKLRRYLRRRDGRCRCPSCNRSAWRSDIDHTIPFSDGGPTEPGNLACLCPGHHTIKHLPGWSLRQLEPGVLEWTTPHGIVAVDRPDTPVRFTA</sequence>
<dbReference type="InterPro" id="IPR003615">
    <property type="entry name" value="HNH_nuc"/>
</dbReference>
<reference evidence="3 4" key="1">
    <citation type="submission" date="2019-03" db="EMBL/GenBank/DDBJ databases">
        <title>Genomics of glacier-inhabiting Cryobacterium strains.</title>
        <authorList>
            <person name="Liu Q."/>
            <person name="Xin Y.-H."/>
        </authorList>
    </citation>
    <scope>NUCLEOTIDE SEQUENCE [LARGE SCALE GENOMIC DNA]</scope>
    <source>
        <strain evidence="3 4">CGMCC 1.10440</strain>
    </source>
</reference>